<dbReference type="EMBL" id="VSSQ01050828">
    <property type="protein sequence ID" value="MPN04907.1"/>
    <property type="molecule type" value="Genomic_DNA"/>
</dbReference>
<organism evidence="1">
    <name type="scientific">bioreactor metagenome</name>
    <dbReference type="NCBI Taxonomy" id="1076179"/>
    <lineage>
        <taxon>unclassified sequences</taxon>
        <taxon>metagenomes</taxon>
        <taxon>ecological metagenomes</taxon>
    </lineage>
</organism>
<proteinExistence type="predicted"/>
<protein>
    <recommendedName>
        <fullName evidence="2">DUF932 domain-containing protein</fullName>
    </recommendedName>
</protein>
<comment type="caution">
    <text evidence="1">The sequence shown here is derived from an EMBL/GenBank/DDBJ whole genome shotgun (WGS) entry which is preliminary data.</text>
</comment>
<dbReference type="AlphaFoldDB" id="A0A645ESU6"/>
<name>A0A645ESU6_9ZZZZ</name>
<gene>
    <name evidence="1" type="ORF">SDC9_152155</name>
</gene>
<accession>A0A645ESU6</accession>
<evidence type="ECO:0000313" key="1">
    <source>
        <dbReference type="EMBL" id="MPN04907.1"/>
    </source>
</evidence>
<sequence>MGDKRMVRMTSRAGEPQTVRAWLSTSYQRYDDDVVFGAMLDAIEDTPEATAFQSIGGYRTDATSYIKLVTRDPLFSVVADGRERAFHPGFILSNSEIGQGYCRLDILLIDRYCTNGCIFSKESLGQVKIMHRGGRLDEMISGTVIAPHQGGEAIAKMERAVRTAVRTAFDKDMYLSYRNMLQSAADLRIDAEGDHDIELFAKHIGKACGLTETEHKAVAQRMLETGDRSLFGIQAALTDEAKYAATYDRKLELERAGGKIFTEIPHRWKTIQNLVAAEKLSE</sequence>
<evidence type="ECO:0008006" key="2">
    <source>
        <dbReference type="Google" id="ProtNLM"/>
    </source>
</evidence>
<reference evidence="1" key="1">
    <citation type="submission" date="2019-08" db="EMBL/GenBank/DDBJ databases">
        <authorList>
            <person name="Kucharzyk K."/>
            <person name="Murdoch R.W."/>
            <person name="Higgins S."/>
            <person name="Loffler F."/>
        </authorList>
    </citation>
    <scope>NUCLEOTIDE SEQUENCE</scope>
</reference>